<sequence>MGHALRHAASAAIAIGVLTGCSGGDGARLAGTSTDKQLAQSAVYAGQQSTFFYSKRANYSVFRSGNVVTVTDIVGTEGTVTLNGVTRLYFSDSAIAFDTDGIAGQVYRLYRAAFNRQPDAVGLGFQISAAEVSGLSLLQLAQNFAASPEYQQLYGANNTNSQFVTQLYINTLHRSPDDAGLAFHIKNLETGIVTRASLLYGFSESPENKQQVASEIASGIAYTSWNVSAPATVPGAPVLGSVAPGSGLATLSFTAPSFDGGSAITNYAASCTSGTLVQSANGTASPIVVKNLSNGTAYSCSVKATNAIGVGSASAAVAVTPSATPAATAPGAPSITSAMPGNGSVTLSFTAPASDGGSGITGYSASCAAGTATPVTVAGTASPLTVPGLTNGLAYACSIKAGNAVGQGIASATSTVTPSSSVAGGTAPGAPTLVTAIAGPGTVTLGFNPPSSTGDSAITGYTATCSATTGTTTAAGSVSPLSVTGLSNGTTYSCSVKAANSAGTGTASGVLTAMPVTTGTLTGHLYCPYSASVSMPALNLTSTVTMSCTGMMRDMTANGVPDHVTGTFPNANNPNKIGAVSVKFGSPLNPAVVSTTGTALAHIVGFANNGIKFDPATAESYQNAGKWNIEALGQTYMNLGTDSSNAHVQPDGSYHYHGIPEGYVNKLNASPSTQMTMLGFANDGFPIYARYGYVTANSMSSGLKVIKSSYRLKATPDSGRPSTSIVPLGTFTQDYEYVAGLGDLDECNGRVGVTPEFPAGIYHYFVTDTYPYIQRCIKGTAAP</sequence>
<dbReference type="Gene3D" id="2.60.40.10">
    <property type="entry name" value="Immunoglobulins"/>
    <property type="match status" value="3"/>
</dbReference>
<dbReference type="PANTHER" id="PTHR13817">
    <property type="entry name" value="TITIN"/>
    <property type="match status" value="1"/>
</dbReference>
<gene>
    <name evidence="3" type="ORF">G3574_07305</name>
</gene>
<dbReference type="SUPFAM" id="SSF49265">
    <property type="entry name" value="Fibronectin type III"/>
    <property type="match status" value="2"/>
</dbReference>
<organism evidence="3 4">
    <name type="scientific">Noviherbaspirillum galbum</name>
    <dbReference type="NCBI Taxonomy" id="2709383"/>
    <lineage>
        <taxon>Bacteria</taxon>
        <taxon>Pseudomonadati</taxon>
        <taxon>Pseudomonadota</taxon>
        <taxon>Betaproteobacteria</taxon>
        <taxon>Burkholderiales</taxon>
        <taxon>Oxalobacteraceae</taxon>
        <taxon>Noviherbaspirillum</taxon>
    </lineage>
</organism>
<feature type="domain" description="Fibronectin type-III" evidence="2">
    <location>
        <begin position="427"/>
        <end position="521"/>
    </location>
</feature>
<dbReference type="InterPro" id="IPR013783">
    <property type="entry name" value="Ig-like_fold"/>
</dbReference>
<dbReference type="EMBL" id="JAAIVB010000021">
    <property type="protein sequence ID" value="NEX60879.1"/>
    <property type="molecule type" value="Genomic_DNA"/>
</dbReference>
<dbReference type="InterPro" id="IPR038255">
    <property type="entry name" value="PBS_linker_sf"/>
</dbReference>
<proteinExistence type="predicted"/>
<dbReference type="Pfam" id="PF13946">
    <property type="entry name" value="DUF4214"/>
    <property type="match status" value="1"/>
</dbReference>
<dbReference type="InterPro" id="IPR036116">
    <property type="entry name" value="FN3_sf"/>
</dbReference>
<dbReference type="Pfam" id="PF00041">
    <property type="entry name" value="fn3"/>
    <property type="match status" value="2"/>
</dbReference>
<dbReference type="CDD" id="cd00063">
    <property type="entry name" value="FN3"/>
    <property type="match status" value="3"/>
</dbReference>
<keyword evidence="4" id="KW-1185">Reference proteome</keyword>
<accession>A0A6B3STD3</accession>
<dbReference type="InterPro" id="IPR025924">
    <property type="entry name" value="YHYH_dom"/>
</dbReference>
<evidence type="ECO:0000256" key="1">
    <source>
        <dbReference type="ARBA" id="ARBA00022737"/>
    </source>
</evidence>
<dbReference type="InterPro" id="IPR025282">
    <property type="entry name" value="DUF4214"/>
</dbReference>
<dbReference type="Pfam" id="PF14240">
    <property type="entry name" value="YHYH"/>
    <property type="match status" value="1"/>
</dbReference>
<reference evidence="3 4" key="1">
    <citation type="submission" date="2020-02" db="EMBL/GenBank/DDBJ databases">
        <authorList>
            <person name="Kim M.K."/>
        </authorList>
    </citation>
    <scope>NUCLEOTIDE SEQUENCE [LARGE SCALE GENOMIC DNA]</scope>
    <source>
        <strain evidence="3 4">17J57-3</strain>
    </source>
</reference>
<dbReference type="PROSITE" id="PS50853">
    <property type="entry name" value="FN3"/>
    <property type="match status" value="3"/>
</dbReference>
<evidence type="ECO:0000313" key="4">
    <source>
        <dbReference type="Proteomes" id="UP000482155"/>
    </source>
</evidence>
<dbReference type="InterPro" id="IPR050964">
    <property type="entry name" value="Striated_Muscle_Regulatory"/>
</dbReference>
<dbReference type="PANTHER" id="PTHR13817:SF73">
    <property type="entry name" value="FIBRONECTIN TYPE-III DOMAIN-CONTAINING PROTEIN"/>
    <property type="match status" value="1"/>
</dbReference>
<dbReference type="RefSeq" id="WP_163961538.1">
    <property type="nucleotide sequence ID" value="NZ_JAAIVB010000021.1"/>
</dbReference>
<dbReference type="InterPro" id="IPR003961">
    <property type="entry name" value="FN3_dom"/>
</dbReference>
<keyword evidence="1" id="KW-0677">Repeat</keyword>
<name>A0A6B3STD3_9BURK</name>
<dbReference type="PROSITE" id="PS51257">
    <property type="entry name" value="PROKAR_LIPOPROTEIN"/>
    <property type="match status" value="1"/>
</dbReference>
<evidence type="ECO:0000259" key="2">
    <source>
        <dbReference type="PROSITE" id="PS50853"/>
    </source>
</evidence>
<feature type="domain" description="Fibronectin type-III" evidence="2">
    <location>
        <begin position="233"/>
        <end position="327"/>
    </location>
</feature>
<dbReference type="AlphaFoldDB" id="A0A6B3STD3"/>
<comment type="caution">
    <text evidence="3">The sequence shown here is derived from an EMBL/GenBank/DDBJ whole genome shotgun (WGS) entry which is preliminary data.</text>
</comment>
<dbReference type="SMART" id="SM00060">
    <property type="entry name" value="FN3"/>
    <property type="match status" value="3"/>
</dbReference>
<protein>
    <submittedName>
        <fullName evidence="3">YHYH protein</fullName>
    </submittedName>
</protein>
<evidence type="ECO:0000313" key="3">
    <source>
        <dbReference type="EMBL" id="NEX60879.1"/>
    </source>
</evidence>
<dbReference type="Gene3D" id="1.10.3130.20">
    <property type="entry name" value="Phycobilisome linker domain"/>
    <property type="match status" value="1"/>
</dbReference>
<feature type="domain" description="Fibronectin type-III" evidence="2">
    <location>
        <begin position="329"/>
        <end position="421"/>
    </location>
</feature>
<dbReference type="Proteomes" id="UP000482155">
    <property type="component" value="Unassembled WGS sequence"/>
</dbReference>